<feature type="transmembrane region" description="Helical" evidence="7">
    <location>
        <begin position="154"/>
        <end position="181"/>
    </location>
</feature>
<dbReference type="Proteomes" id="UP000031967">
    <property type="component" value="Unassembled WGS sequence"/>
</dbReference>
<evidence type="ECO:0000313" key="9">
    <source>
        <dbReference type="EMBL" id="KIL40465.1"/>
    </source>
</evidence>
<evidence type="ECO:0000313" key="10">
    <source>
        <dbReference type="Proteomes" id="UP000031967"/>
    </source>
</evidence>
<feature type="transmembrane region" description="Helical" evidence="7">
    <location>
        <begin position="202"/>
        <end position="220"/>
    </location>
</feature>
<name>A0ABR5AIR8_9BACL</name>
<feature type="transmembrane region" description="Helical" evidence="7">
    <location>
        <begin position="106"/>
        <end position="126"/>
    </location>
</feature>
<dbReference type="Pfam" id="PF00528">
    <property type="entry name" value="BPD_transp_1"/>
    <property type="match status" value="1"/>
</dbReference>
<comment type="similarity">
    <text evidence="7">Belongs to the binding-protein-dependent transport system permease family.</text>
</comment>
<dbReference type="InterPro" id="IPR035906">
    <property type="entry name" value="MetI-like_sf"/>
</dbReference>
<comment type="caution">
    <text evidence="9">The sequence shown here is derived from an EMBL/GenBank/DDBJ whole genome shotgun (WGS) entry which is preliminary data.</text>
</comment>
<keyword evidence="10" id="KW-1185">Reference proteome</keyword>
<accession>A0ABR5AIR8</accession>
<evidence type="ECO:0000256" key="2">
    <source>
        <dbReference type="ARBA" id="ARBA00022448"/>
    </source>
</evidence>
<evidence type="ECO:0000256" key="1">
    <source>
        <dbReference type="ARBA" id="ARBA00004651"/>
    </source>
</evidence>
<dbReference type="PROSITE" id="PS50928">
    <property type="entry name" value="ABC_TM1"/>
    <property type="match status" value="1"/>
</dbReference>
<evidence type="ECO:0000259" key="8">
    <source>
        <dbReference type="PROSITE" id="PS50928"/>
    </source>
</evidence>
<feature type="transmembrane region" description="Helical" evidence="7">
    <location>
        <begin position="72"/>
        <end position="94"/>
    </location>
</feature>
<keyword evidence="3" id="KW-1003">Cell membrane</keyword>
<evidence type="ECO:0000256" key="3">
    <source>
        <dbReference type="ARBA" id="ARBA00022475"/>
    </source>
</evidence>
<dbReference type="InterPro" id="IPR000515">
    <property type="entry name" value="MetI-like"/>
</dbReference>
<sequence>MRASKWLFAVVFVAPALIFLTLVVVIPMLYSFYLSFTNFNLVLKINKEFVGLDNYVALLSDSTFLLSLLRTIVFMTLAVNLELLLGLLVAQLLAKPMKGEGFLRTALMVPMMMPPILIGFQFKWFFNDQVGLVNNLIYAVTGQTTQIPWLIDAVLGFISILTAEIWMGTPFIAIILLAGMLSLPKEPFEAADIDGATRFQKFYYITRPLLAPYMLIALAIRSLDISKAYDLVKIMTGGGPAQRTELIWTYVTRLSMVDSKFALGCAMSFVSVAISFVFTVYIYKQLVAARR</sequence>
<reference evidence="9 10" key="1">
    <citation type="submission" date="2014-12" db="EMBL/GenBank/DDBJ databases">
        <title>Draft genome sequence of Paenibacillus kamchatkensis strain B-2647.</title>
        <authorList>
            <person name="Karlyshev A.V."/>
            <person name="Kudryashova E.B."/>
        </authorList>
    </citation>
    <scope>NUCLEOTIDE SEQUENCE [LARGE SCALE GENOMIC DNA]</scope>
    <source>
        <strain evidence="9 10">VKM B-2647</strain>
    </source>
</reference>
<keyword evidence="6 7" id="KW-0472">Membrane</keyword>
<gene>
    <name evidence="9" type="ORF">SD70_13505</name>
</gene>
<dbReference type="Gene3D" id="1.10.3720.10">
    <property type="entry name" value="MetI-like"/>
    <property type="match status" value="1"/>
</dbReference>
<evidence type="ECO:0000256" key="4">
    <source>
        <dbReference type="ARBA" id="ARBA00022692"/>
    </source>
</evidence>
<keyword evidence="4 7" id="KW-0812">Transmembrane</keyword>
<evidence type="ECO:0000256" key="7">
    <source>
        <dbReference type="RuleBase" id="RU363032"/>
    </source>
</evidence>
<keyword evidence="2 7" id="KW-0813">Transport</keyword>
<feature type="transmembrane region" description="Helical" evidence="7">
    <location>
        <begin position="7"/>
        <end position="33"/>
    </location>
</feature>
<dbReference type="CDD" id="cd06261">
    <property type="entry name" value="TM_PBP2"/>
    <property type="match status" value="1"/>
</dbReference>
<evidence type="ECO:0000256" key="5">
    <source>
        <dbReference type="ARBA" id="ARBA00022989"/>
    </source>
</evidence>
<dbReference type="PANTHER" id="PTHR43005:SF1">
    <property type="entry name" value="SPERMIDINE_PUTRESCINE TRANSPORT SYSTEM PERMEASE PROTEIN"/>
    <property type="match status" value="1"/>
</dbReference>
<keyword evidence="5 7" id="KW-1133">Transmembrane helix</keyword>
<evidence type="ECO:0000256" key="6">
    <source>
        <dbReference type="ARBA" id="ARBA00023136"/>
    </source>
</evidence>
<dbReference type="EMBL" id="JXAK01000021">
    <property type="protein sequence ID" value="KIL40465.1"/>
    <property type="molecule type" value="Genomic_DNA"/>
</dbReference>
<proteinExistence type="inferred from homology"/>
<dbReference type="SUPFAM" id="SSF160964">
    <property type="entry name" value="MalF N-terminal region-like"/>
    <property type="match status" value="1"/>
</dbReference>
<protein>
    <recommendedName>
        <fullName evidence="8">ABC transmembrane type-1 domain-containing protein</fullName>
    </recommendedName>
</protein>
<feature type="transmembrane region" description="Helical" evidence="7">
    <location>
        <begin position="261"/>
        <end position="283"/>
    </location>
</feature>
<organism evidence="9 10">
    <name type="scientific">Gordoniibacillus kamchatkensis</name>
    <dbReference type="NCBI Taxonomy" id="1590651"/>
    <lineage>
        <taxon>Bacteria</taxon>
        <taxon>Bacillati</taxon>
        <taxon>Bacillota</taxon>
        <taxon>Bacilli</taxon>
        <taxon>Bacillales</taxon>
        <taxon>Paenibacillaceae</taxon>
        <taxon>Gordoniibacillus</taxon>
    </lineage>
</organism>
<dbReference type="SUPFAM" id="SSF161098">
    <property type="entry name" value="MetI-like"/>
    <property type="match status" value="1"/>
</dbReference>
<comment type="subcellular location">
    <subcellularLocation>
        <location evidence="1 7">Cell membrane</location>
        <topology evidence="1 7">Multi-pass membrane protein</topology>
    </subcellularLocation>
</comment>
<feature type="domain" description="ABC transmembrane type-1" evidence="8">
    <location>
        <begin position="68"/>
        <end position="282"/>
    </location>
</feature>
<dbReference type="PANTHER" id="PTHR43005">
    <property type="entry name" value="BLR7065 PROTEIN"/>
    <property type="match status" value="1"/>
</dbReference>